<dbReference type="InterPro" id="IPR021647">
    <property type="entry name" value="CusF_Ec"/>
</dbReference>
<organism evidence="2">
    <name type="scientific">Methylophaga aminisulfidivorans</name>
    <dbReference type="NCBI Taxonomy" id="230105"/>
    <lineage>
        <taxon>Bacteria</taxon>
        <taxon>Pseudomonadati</taxon>
        <taxon>Pseudomonadota</taxon>
        <taxon>Gammaproteobacteria</taxon>
        <taxon>Thiotrichales</taxon>
        <taxon>Piscirickettsiaceae</taxon>
        <taxon>Methylophaga</taxon>
    </lineage>
</organism>
<dbReference type="Pfam" id="PF11604">
    <property type="entry name" value="CusF_Ec"/>
    <property type="match status" value="1"/>
</dbReference>
<dbReference type="Proteomes" id="UP000886384">
    <property type="component" value="Unassembled WGS sequence"/>
</dbReference>
<dbReference type="AlphaFoldDB" id="A0A7C1ZSE8"/>
<sequence length="116" mass="12951">MKKLLVSSLTIILSFSATSILAEQKMDHDDMENMAPKAETSDQQITHSAIGTVTKVDISSKKVTLVHEPIESLSWPAMTMGFMVQDDKLLDKFKVGETVDFEFIKAEKGYVITKIK</sequence>
<feature type="signal peptide" evidence="1">
    <location>
        <begin position="1"/>
        <end position="22"/>
    </location>
</feature>
<dbReference type="Gene3D" id="2.40.50.320">
    <property type="entry name" value="Copper binding periplasmic protein CusF"/>
    <property type="match status" value="1"/>
</dbReference>
<reference evidence="2" key="1">
    <citation type="journal article" date="2020" name="mSystems">
        <title>Genome- and Community-Level Interaction Insights into Carbon Utilization and Element Cycling Functions of Hydrothermarchaeota in Hydrothermal Sediment.</title>
        <authorList>
            <person name="Zhou Z."/>
            <person name="Liu Y."/>
            <person name="Xu W."/>
            <person name="Pan J."/>
            <person name="Luo Z.H."/>
            <person name="Li M."/>
        </authorList>
    </citation>
    <scope>NUCLEOTIDE SEQUENCE [LARGE SCALE GENOMIC DNA]</scope>
    <source>
        <strain evidence="2">HyVt-380</strain>
    </source>
</reference>
<name>A0A7C1ZSE8_9GAMM</name>
<evidence type="ECO:0000256" key="1">
    <source>
        <dbReference type="SAM" id="SignalP"/>
    </source>
</evidence>
<evidence type="ECO:0000313" key="2">
    <source>
        <dbReference type="EMBL" id="HEC74525.1"/>
    </source>
</evidence>
<dbReference type="EMBL" id="DRHY01000196">
    <property type="protein sequence ID" value="HEC74525.1"/>
    <property type="molecule type" value="Genomic_DNA"/>
</dbReference>
<keyword evidence="1" id="KW-0732">Signal</keyword>
<protein>
    <submittedName>
        <fullName evidence="2">Copper-binding protein</fullName>
    </submittedName>
</protein>
<gene>
    <name evidence="2" type="ORF">ENI26_09165</name>
</gene>
<feature type="chain" id="PRO_5028256591" evidence="1">
    <location>
        <begin position="23"/>
        <end position="116"/>
    </location>
</feature>
<dbReference type="InterPro" id="IPR042230">
    <property type="entry name" value="CusF_sf"/>
</dbReference>
<accession>A0A7C1ZSE8</accession>
<proteinExistence type="predicted"/>
<comment type="caution">
    <text evidence="2">The sequence shown here is derived from an EMBL/GenBank/DDBJ whole genome shotgun (WGS) entry which is preliminary data.</text>
</comment>